<proteinExistence type="predicted"/>
<accession>A0ACC2PSK2</accession>
<evidence type="ECO:0000313" key="2">
    <source>
        <dbReference type="Proteomes" id="UP001239111"/>
    </source>
</evidence>
<reference evidence="1" key="1">
    <citation type="submission" date="2023-04" db="EMBL/GenBank/DDBJ databases">
        <title>A chromosome-level genome assembly of the parasitoid wasp Eretmocerus hayati.</title>
        <authorList>
            <person name="Zhong Y."/>
            <person name="Liu S."/>
            <person name="Liu Y."/>
        </authorList>
    </citation>
    <scope>NUCLEOTIDE SEQUENCE</scope>
    <source>
        <strain evidence="1">ZJU_SS_LIU_2023</strain>
    </source>
</reference>
<dbReference type="Proteomes" id="UP001239111">
    <property type="component" value="Chromosome 1"/>
</dbReference>
<gene>
    <name evidence="1" type="ORF">QAD02_021714</name>
</gene>
<organism evidence="1 2">
    <name type="scientific">Eretmocerus hayati</name>
    <dbReference type="NCBI Taxonomy" id="131215"/>
    <lineage>
        <taxon>Eukaryota</taxon>
        <taxon>Metazoa</taxon>
        <taxon>Ecdysozoa</taxon>
        <taxon>Arthropoda</taxon>
        <taxon>Hexapoda</taxon>
        <taxon>Insecta</taxon>
        <taxon>Pterygota</taxon>
        <taxon>Neoptera</taxon>
        <taxon>Endopterygota</taxon>
        <taxon>Hymenoptera</taxon>
        <taxon>Apocrita</taxon>
        <taxon>Proctotrupomorpha</taxon>
        <taxon>Chalcidoidea</taxon>
        <taxon>Aphelinidae</taxon>
        <taxon>Aphelininae</taxon>
        <taxon>Eretmocerus</taxon>
    </lineage>
</organism>
<name>A0ACC2PSK2_9HYME</name>
<sequence length="254" mass="29061">MLHERRPWIPNSANAASGDTGGWKLKERYDLAVSIAGMFLDTAELALLEWGLSLRIYSTKVEMYRQMARSKMMSRSNCDNFVDTGGEVACSLEELKQHLSRDTWRTVDTYNIDHFYLRKKSANRTVVFYGDICSDSFSDFHDELKSKAENDEINYVLRHHVRLDLRFSPLKTALRNYSFSVVYRPGDENEADVMSRNPISKGSDLALGSHLAELYRIAGEGKEEEGESEAKHGKAQVLIVIRGEKREARKLEEQ</sequence>
<comment type="caution">
    <text evidence="1">The sequence shown here is derived from an EMBL/GenBank/DDBJ whole genome shotgun (WGS) entry which is preliminary data.</text>
</comment>
<dbReference type="EMBL" id="CM056741">
    <property type="protein sequence ID" value="KAJ8685921.1"/>
    <property type="molecule type" value="Genomic_DNA"/>
</dbReference>
<protein>
    <submittedName>
        <fullName evidence="1">Uncharacterized protein</fullName>
    </submittedName>
</protein>
<keyword evidence="2" id="KW-1185">Reference proteome</keyword>
<evidence type="ECO:0000313" key="1">
    <source>
        <dbReference type="EMBL" id="KAJ8685921.1"/>
    </source>
</evidence>